<accession>A0A8G2BH76</accession>
<dbReference type="AlphaFoldDB" id="A0A8G2BH76"/>
<dbReference type="Proteomes" id="UP000198615">
    <property type="component" value="Unassembled WGS sequence"/>
</dbReference>
<dbReference type="CDD" id="cd06171">
    <property type="entry name" value="Sigma70_r4"/>
    <property type="match status" value="1"/>
</dbReference>
<dbReference type="InterPro" id="IPR013325">
    <property type="entry name" value="RNA_pol_sigma_r2"/>
</dbReference>
<dbReference type="SUPFAM" id="SSF88659">
    <property type="entry name" value="Sigma3 and sigma4 domains of RNA polymerase sigma factors"/>
    <property type="match status" value="1"/>
</dbReference>
<protein>
    <recommendedName>
        <fullName evidence="6">RNA polymerase sigma factor</fullName>
    </recommendedName>
</protein>
<dbReference type="PROSITE" id="PS01063">
    <property type="entry name" value="SIGMA70_ECF"/>
    <property type="match status" value="1"/>
</dbReference>
<dbReference type="InterPro" id="IPR014284">
    <property type="entry name" value="RNA_pol_sigma-70_dom"/>
</dbReference>
<dbReference type="SUPFAM" id="SSF88946">
    <property type="entry name" value="Sigma2 domain of RNA polymerase sigma factors"/>
    <property type="match status" value="1"/>
</dbReference>
<keyword evidence="4 6" id="KW-0238">DNA-binding</keyword>
<keyword evidence="2 6" id="KW-0805">Transcription regulation</keyword>
<evidence type="ECO:0000259" key="8">
    <source>
        <dbReference type="Pfam" id="PF04542"/>
    </source>
</evidence>
<evidence type="ECO:0000256" key="7">
    <source>
        <dbReference type="SAM" id="MobiDB-lite"/>
    </source>
</evidence>
<evidence type="ECO:0000256" key="6">
    <source>
        <dbReference type="RuleBase" id="RU000716"/>
    </source>
</evidence>
<dbReference type="PANTHER" id="PTHR43133:SF62">
    <property type="entry name" value="RNA POLYMERASE SIGMA FACTOR SIGZ"/>
    <property type="match status" value="1"/>
</dbReference>
<keyword evidence="5 6" id="KW-0804">Transcription</keyword>
<dbReference type="InterPro" id="IPR039425">
    <property type="entry name" value="RNA_pol_sigma-70-like"/>
</dbReference>
<evidence type="ECO:0000313" key="11">
    <source>
        <dbReference type="Proteomes" id="UP000198615"/>
    </source>
</evidence>
<feature type="region of interest" description="Disordered" evidence="7">
    <location>
        <begin position="98"/>
        <end position="124"/>
    </location>
</feature>
<sequence length="190" mass="21683">MTSAPDIDADPVSYETLIEAVATQRSKAAFGELFEHFAPRLKSYLMRLGTESSAAEEVVQEAMVMVWRKAESFDRRQASASTWIFTIARNKRIDRLRRERRPELDPNDPALVPDAEPQADRSVEARQSRVRILTAIKNLPEEQSELIRMAYFDDKSHAEIAVEKDLPLGTVKSRIRLALGRMRREVEDLG</sequence>
<keyword evidence="3 6" id="KW-0731">Sigma factor</keyword>
<dbReference type="InterPro" id="IPR000838">
    <property type="entry name" value="RNA_pol_sigma70_ECF_CS"/>
</dbReference>
<dbReference type="Gene3D" id="1.10.1740.10">
    <property type="match status" value="1"/>
</dbReference>
<dbReference type="GO" id="GO:0006352">
    <property type="term" value="P:DNA-templated transcription initiation"/>
    <property type="evidence" value="ECO:0007669"/>
    <property type="project" value="InterPro"/>
</dbReference>
<dbReference type="PANTHER" id="PTHR43133">
    <property type="entry name" value="RNA POLYMERASE ECF-TYPE SIGMA FACTO"/>
    <property type="match status" value="1"/>
</dbReference>
<comment type="similarity">
    <text evidence="1 6">Belongs to the sigma-70 factor family. ECF subfamily.</text>
</comment>
<proteinExistence type="inferred from homology"/>
<dbReference type="InterPro" id="IPR036388">
    <property type="entry name" value="WH-like_DNA-bd_sf"/>
</dbReference>
<name>A0A8G2BH76_9PROT</name>
<dbReference type="OrthoDB" id="9784272at2"/>
<dbReference type="InterPro" id="IPR013249">
    <property type="entry name" value="RNA_pol_sigma70_r4_t2"/>
</dbReference>
<feature type="domain" description="RNA polymerase sigma factor 70 region 4 type 2" evidence="9">
    <location>
        <begin position="130"/>
        <end position="182"/>
    </location>
</feature>
<gene>
    <name evidence="10" type="ORF">SAMN05660686_01661</name>
</gene>
<evidence type="ECO:0000256" key="4">
    <source>
        <dbReference type="ARBA" id="ARBA00023125"/>
    </source>
</evidence>
<evidence type="ECO:0000256" key="2">
    <source>
        <dbReference type="ARBA" id="ARBA00023015"/>
    </source>
</evidence>
<evidence type="ECO:0000256" key="3">
    <source>
        <dbReference type="ARBA" id="ARBA00023082"/>
    </source>
</evidence>
<evidence type="ECO:0000259" key="9">
    <source>
        <dbReference type="Pfam" id="PF08281"/>
    </source>
</evidence>
<dbReference type="GO" id="GO:0003677">
    <property type="term" value="F:DNA binding"/>
    <property type="evidence" value="ECO:0007669"/>
    <property type="project" value="UniProtKB-KW"/>
</dbReference>
<organism evidence="10 11">
    <name type="scientific">Thalassobaculum litoreum DSM 18839</name>
    <dbReference type="NCBI Taxonomy" id="1123362"/>
    <lineage>
        <taxon>Bacteria</taxon>
        <taxon>Pseudomonadati</taxon>
        <taxon>Pseudomonadota</taxon>
        <taxon>Alphaproteobacteria</taxon>
        <taxon>Rhodospirillales</taxon>
        <taxon>Thalassobaculaceae</taxon>
        <taxon>Thalassobaculum</taxon>
    </lineage>
</organism>
<dbReference type="RefSeq" id="WP_093149541.1">
    <property type="nucleotide sequence ID" value="NZ_FNBW01000004.1"/>
</dbReference>
<evidence type="ECO:0000256" key="5">
    <source>
        <dbReference type="ARBA" id="ARBA00023163"/>
    </source>
</evidence>
<reference evidence="10 11" key="1">
    <citation type="submission" date="2016-10" db="EMBL/GenBank/DDBJ databases">
        <authorList>
            <person name="Varghese N."/>
            <person name="Submissions S."/>
        </authorList>
    </citation>
    <scope>NUCLEOTIDE SEQUENCE [LARGE SCALE GENOMIC DNA]</scope>
    <source>
        <strain evidence="10 11">DSM 18839</strain>
    </source>
</reference>
<evidence type="ECO:0000313" key="10">
    <source>
        <dbReference type="EMBL" id="SDF55798.1"/>
    </source>
</evidence>
<dbReference type="Pfam" id="PF04542">
    <property type="entry name" value="Sigma70_r2"/>
    <property type="match status" value="1"/>
</dbReference>
<dbReference type="Gene3D" id="1.10.10.10">
    <property type="entry name" value="Winged helix-like DNA-binding domain superfamily/Winged helix DNA-binding domain"/>
    <property type="match status" value="1"/>
</dbReference>
<dbReference type="InterPro" id="IPR013324">
    <property type="entry name" value="RNA_pol_sigma_r3/r4-like"/>
</dbReference>
<dbReference type="EMBL" id="FNBW01000004">
    <property type="protein sequence ID" value="SDF55798.1"/>
    <property type="molecule type" value="Genomic_DNA"/>
</dbReference>
<dbReference type="Pfam" id="PF08281">
    <property type="entry name" value="Sigma70_r4_2"/>
    <property type="match status" value="1"/>
</dbReference>
<dbReference type="NCBIfam" id="TIGR02937">
    <property type="entry name" value="sigma70-ECF"/>
    <property type="match status" value="1"/>
</dbReference>
<feature type="domain" description="RNA polymerase sigma-70 region 2" evidence="8">
    <location>
        <begin position="33"/>
        <end position="101"/>
    </location>
</feature>
<evidence type="ECO:0000256" key="1">
    <source>
        <dbReference type="ARBA" id="ARBA00010641"/>
    </source>
</evidence>
<dbReference type="InterPro" id="IPR007627">
    <property type="entry name" value="RNA_pol_sigma70_r2"/>
</dbReference>
<keyword evidence="11" id="KW-1185">Reference proteome</keyword>
<comment type="caution">
    <text evidence="10">The sequence shown here is derived from an EMBL/GenBank/DDBJ whole genome shotgun (WGS) entry which is preliminary data.</text>
</comment>
<dbReference type="GO" id="GO:0016987">
    <property type="term" value="F:sigma factor activity"/>
    <property type="evidence" value="ECO:0007669"/>
    <property type="project" value="UniProtKB-KW"/>
</dbReference>